<reference evidence="1 2" key="1">
    <citation type="submission" date="2024-03" db="EMBL/GenBank/DDBJ databases">
        <title>The Acrasis kona genome and developmental transcriptomes reveal deep origins of eukaryotic multicellular pathways.</title>
        <authorList>
            <person name="Sheikh S."/>
            <person name="Fu C.-J."/>
            <person name="Brown M.W."/>
            <person name="Baldauf S.L."/>
        </authorList>
    </citation>
    <scope>NUCLEOTIDE SEQUENCE [LARGE SCALE GENOMIC DNA]</scope>
    <source>
        <strain evidence="1 2">ATCC MYA-3509</strain>
    </source>
</reference>
<name>A0AAW2Z205_9EUKA</name>
<organism evidence="1 2">
    <name type="scientific">Acrasis kona</name>
    <dbReference type="NCBI Taxonomy" id="1008807"/>
    <lineage>
        <taxon>Eukaryota</taxon>
        <taxon>Discoba</taxon>
        <taxon>Heterolobosea</taxon>
        <taxon>Tetramitia</taxon>
        <taxon>Eutetramitia</taxon>
        <taxon>Acrasidae</taxon>
        <taxon>Acrasis</taxon>
    </lineage>
</organism>
<evidence type="ECO:0000313" key="1">
    <source>
        <dbReference type="EMBL" id="KAL0483297.1"/>
    </source>
</evidence>
<keyword evidence="2" id="KW-1185">Reference proteome</keyword>
<sequence>MGNQQARNNMQKPKGTITIRYTLMPENMTGQIGISNKTTLDEVQMILSHLVPTLDKYRIKCESFNGKSWVVTKNQAEWRASCDKYIKSRTIEPFQFRVTKKAIPLHLRRLSPLPSVNVAVARRGPAARKVPAPIYIDKQSRATKDVEPFKVSNNELFSYVLEREAERKYLNSSRH</sequence>
<proteinExistence type="predicted"/>
<dbReference type="Proteomes" id="UP001431209">
    <property type="component" value="Unassembled WGS sequence"/>
</dbReference>
<evidence type="ECO:0000313" key="2">
    <source>
        <dbReference type="Proteomes" id="UP001431209"/>
    </source>
</evidence>
<comment type="caution">
    <text evidence="1">The sequence shown here is derived from an EMBL/GenBank/DDBJ whole genome shotgun (WGS) entry which is preliminary data.</text>
</comment>
<gene>
    <name evidence="1" type="ORF">AKO1_014614</name>
</gene>
<dbReference type="EMBL" id="JAOPGA020000947">
    <property type="protein sequence ID" value="KAL0483297.1"/>
    <property type="molecule type" value="Genomic_DNA"/>
</dbReference>
<dbReference type="AlphaFoldDB" id="A0AAW2Z205"/>
<accession>A0AAW2Z205</accession>
<protein>
    <submittedName>
        <fullName evidence="1">Nuclear export mediator factor Nemf</fullName>
    </submittedName>
</protein>